<dbReference type="PANTHER" id="PTHR44461">
    <property type="entry name" value="QUINONE OXIDOREDUCTASE-LIKE PROTEIN 1"/>
    <property type="match status" value="1"/>
</dbReference>
<organism evidence="2">
    <name type="scientific">Graphocephala atropunctata</name>
    <dbReference type="NCBI Taxonomy" id="36148"/>
    <lineage>
        <taxon>Eukaryota</taxon>
        <taxon>Metazoa</taxon>
        <taxon>Ecdysozoa</taxon>
        <taxon>Arthropoda</taxon>
        <taxon>Hexapoda</taxon>
        <taxon>Insecta</taxon>
        <taxon>Pterygota</taxon>
        <taxon>Neoptera</taxon>
        <taxon>Paraneoptera</taxon>
        <taxon>Hemiptera</taxon>
        <taxon>Auchenorrhyncha</taxon>
        <taxon>Membracoidea</taxon>
        <taxon>Cicadellidae</taxon>
        <taxon>Cicadellinae</taxon>
        <taxon>Cicadellini</taxon>
        <taxon>Graphocephala</taxon>
    </lineage>
</organism>
<sequence length="367" mass="39910">MYLNMKTSHAVFLEYDGSSSTPNFILSKEEKLPELGKYGILVEIKACGLSVPLGDGASLTTLIRKMGCNRLPGGQDIAGVVRAIGSDVSSLHVGDQVTGVIPIDSEQSGCAERVVLQEFDVVMKPNSVSFVDAAGCVGECVRSYLALYYLGRLVSGDTVLVLNGATALGSACIQLAHHWGARVIATCSSSDEKLYLQTLSDKLVHVVDMENKSTLRAACLKETADLGVDLVIDLRSPYSSQSNKNYGDFDSNLSKDEEAMMPSNHELVSCLAVGARWITVNCNLQLDPPISRQMSLRCATLGFLFDQAWFLSSTHQGKYQHILMDIVEKLSTYTIRPNIHHTVTVDGILEAWQDLQEVVVGKVVYAN</sequence>
<evidence type="ECO:0000259" key="1">
    <source>
        <dbReference type="SMART" id="SM00829"/>
    </source>
</evidence>
<dbReference type="CDD" id="cd05195">
    <property type="entry name" value="enoyl_red"/>
    <property type="match status" value="1"/>
</dbReference>
<dbReference type="EMBL" id="GEBQ01026795">
    <property type="protein sequence ID" value="JAT13182.1"/>
    <property type="molecule type" value="Transcribed_RNA"/>
</dbReference>
<dbReference type="AlphaFoldDB" id="A0A1B6KNZ7"/>
<dbReference type="InterPro" id="IPR011032">
    <property type="entry name" value="GroES-like_sf"/>
</dbReference>
<dbReference type="InterPro" id="IPR020843">
    <property type="entry name" value="ER"/>
</dbReference>
<dbReference type="SMART" id="SM00829">
    <property type="entry name" value="PKS_ER"/>
    <property type="match status" value="1"/>
</dbReference>
<gene>
    <name evidence="2" type="ORF">g.10401</name>
</gene>
<proteinExistence type="predicted"/>
<protein>
    <recommendedName>
        <fullName evidence="1">Enoyl reductase (ER) domain-containing protein</fullName>
    </recommendedName>
</protein>
<dbReference type="InterPro" id="IPR042633">
    <property type="entry name" value="CRYZL1"/>
</dbReference>
<dbReference type="SUPFAM" id="SSF50129">
    <property type="entry name" value="GroES-like"/>
    <property type="match status" value="1"/>
</dbReference>
<accession>A0A1B6KNZ7</accession>
<reference evidence="2" key="1">
    <citation type="submission" date="2015-11" db="EMBL/GenBank/DDBJ databases">
        <title>De novo transcriptome assembly of four potential Pierce s Disease insect vectors from Arizona vineyards.</title>
        <authorList>
            <person name="Tassone E.E."/>
        </authorList>
    </citation>
    <scope>NUCLEOTIDE SEQUENCE</scope>
</reference>
<dbReference type="SUPFAM" id="SSF51735">
    <property type="entry name" value="NAD(P)-binding Rossmann-fold domains"/>
    <property type="match status" value="1"/>
</dbReference>
<dbReference type="Gene3D" id="3.40.50.720">
    <property type="entry name" value="NAD(P)-binding Rossmann-like Domain"/>
    <property type="match status" value="1"/>
</dbReference>
<dbReference type="Gene3D" id="3.90.180.10">
    <property type="entry name" value="Medium-chain alcohol dehydrogenases, catalytic domain"/>
    <property type="match status" value="1"/>
</dbReference>
<dbReference type="InterPro" id="IPR036291">
    <property type="entry name" value="NAD(P)-bd_dom_sf"/>
</dbReference>
<feature type="domain" description="Enoyl reductase (ER)" evidence="1">
    <location>
        <begin position="17"/>
        <end position="365"/>
    </location>
</feature>
<dbReference type="GO" id="GO:0016491">
    <property type="term" value="F:oxidoreductase activity"/>
    <property type="evidence" value="ECO:0007669"/>
    <property type="project" value="InterPro"/>
</dbReference>
<evidence type="ECO:0000313" key="2">
    <source>
        <dbReference type="EMBL" id="JAT13182.1"/>
    </source>
</evidence>
<dbReference type="PANTHER" id="PTHR44461:SF1">
    <property type="entry name" value="QUINONE OXIDOREDUCTASE-LIKE PROTEIN 1"/>
    <property type="match status" value="1"/>
</dbReference>
<name>A0A1B6KNZ7_9HEMI</name>